<dbReference type="EMBL" id="JBHRYN010000011">
    <property type="protein sequence ID" value="MFC3701733.1"/>
    <property type="molecule type" value="Genomic_DNA"/>
</dbReference>
<dbReference type="Proteomes" id="UP001595710">
    <property type="component" value="Unassembled WGS sequence"/>
</dbReference>
<dbReference type="PANTHER" id="PTHR30469">
    <property type="entry name" value="MULTIDRUG RESISTANCE PROTEIN MDTA"/>
    <property type="match status" value="1"/>
</dbReference>
<feature type="compositionally biased region" description="Polar residues" evidence="2">
    <location>
        <begin position="83"/>
        <end position="108"/>
    </location>
</feature>
<feature type="compositionally biased region" description="Polar residues" evidence="2">
    <location>
        <begin position="31"/>
        <end position="55"/>
    </location>
</feature>
<dbReference type="SUPFAM" id="SSF111369">
    <property type="entry name" value="HlyD-like secretion proteins"/>
    <property type="match status" value="1"/>
</dbReference>
<dbReference type="Gene3D" id="2.40.50.100">
    <property type="match status" value="1"/>
</dbReference>
<organism evidence="3 4">
    <name type="scientific">Reinekea marina</name>
    <dbReference type="NCBI Taxonomy" id="1310421"/>
    <lineage>
        <taxon>Bacteria</taxon>
        <taxon>Pseudomonadati</taxon>
        <taxon>Pseudomonadota</taxon>
        <taxon>Gammaproteobacteria</taxon>
        <taxon>Oceanospirillales</taxon>
        <taxon>Saccharospirillaceae</taxon>
        <taxon>Reinekea</taxon>
    </lineage>
</organism>
<gene>
    <name evidence="3" type="ORF">ACFOND_08800</name>
</gene>
<protein>
    <submittedName>
        <fullName evidence="3">Efflux RND transporter periplasmic adaptor subunit</fullName>
    </submittedName>
</protein>
<reference evidence="4" key="1">
    <citation type="journal article" date="2019" name="Int. J. Syst. Evol. Microbiol.">
        <title>The Global Catalogue of Microorganisms (GCM) 10K type strain sequencing project: providing services to taxonomists for standard genome sequencing and annotation.</title>
        <authorList>
            <consortium name="The Broad Institute Genomics Platform"/>
            <consortium name="The Broad Institute Genome Sequencing Center for Infectious Disease"/>
            <person name="Wu L."/>
            <person name="Ma J."/>
        </authorList>
    </citation>
    <scope>NUCLEOTIDE SEQUENCE [LARGE SCALE GENOMIC DNA]</scope>
    <source>
        <strain evidence="4">CECT 8288</strain>
    </source>
</reference>
<evidence type="ECO:0000313" key="3">
    <source>
        <dbReference type="EMBL" id="MFC3701733.1"/>
    </source>
</evidence>
<feature type="region of interest" description="Disordered" evidence="2">
    <location>
        <begin position="27"/>
        <end position="119"/>
    </location>
</feature>
<dbReference type="RefSeq" id="WP_290279969.1">
    <property type="nucleotide sequence ID" value="NZ_JAUFQI010000001.1"/>
</dbReference>
<feature type="coiled-coil region" evidence="1">
    <location>
        <begin position="250"/>
        <end position="301"/>
    </location>
</feature>
<keyword evidence="1" id="KW-0175">Coiled coil</keyword>
<accession>A0ABV7WTF3</accession>
<proteinExistence type="predicted"/>
<evidence type="ECO:0000256" key="1">
    <source>
        <dbReference type="SAM" id="Coils"/>
    </source>
</evidence>
<evidence type="ECO:0000256" key="2">
    <source>
        <dbReference type="SAM" id="MobiDB-lite"/>
    </source>
</evidence>
<name>A0ABV7WTF3_9GAMM</name>
<comment type="caution">
    <text evidence="3">The sequence shown here is derived from an EMBL/GenBank/DDBJ whole genome shotgun (WGS) entry which is preliminary data.</text>
</comment>
<sequence>MLNKILIPAIIIAAALIGYQLMNADEAPSGARQSTPAATTKTPESSSGEANQTPPANRGNRERPANANRESTPNAESADRSGRANSNESTESANGEISEQTATSNQPQRGGGGGGLRSGVLASQGATAVEVQRAVSYEGASQLKVFGVIDAQEKAIITAQSNATVTKILVKEGEKVEPNQAIAQLTDSNITAALAQKQASLSELEARLRNEALKHENDKASLAIEKELLAIAKNSVDRFSNLGSQQLSSSSDYESALKAYQAQLMSVQNRELTIAQYADTLAQSNAQRASLQSQIEQSQLLVNALSPSSEFAGVVAKLPINQGQILKSGETLAELYNPSSLAAYVRVPLRYRLDNFDLTNITATDASGRTWLAQAIRPISESGAQRITFTPEFPLASAPLPGTHLALTLNFPIEKNAVEVPITAVYDQQRVYLFQRGTISPVDIELIGQTDQGFLIAAPELSNESAMIVTTRLNNPITGMAVSLVQSTGGRP</sequence>
<dbReference type="Gene3D" id="1.10.287.470">
    <property type="entry name" value="Helix hairpin bin"/>
    <property type="match status" value="1"/>
</dbReference>
<dbReference type="PRINTS" id="PR01490">
    <property type="entry name" value="RTXTOXIND"/>
</dbReference>
<dbReference type="Gene3D" id="2.40.30.170">
    <property type="match status" value="1"/>
</dbReference>
<keyword evidence="4" id="KW-1185">Reference proteome</keyword>
<evidence type="ECO:0000313" key="4">
    <source>
        <dbReference type="Proteomes" id="UP001595710"/>
    </source>
</evidence>